<dbReference type="RefSeq" id="WP_126038515.1">
    <property type="nucleotide sequence ID" value="NZ_CP034438.1"/>
</dbReference>
<protein>
    <recommendedName>
        <fullName evidence="6">Holliday junction branch migration complex subunit RuvA</fullName>
    </recommendedName>
</protein>
<dbReference type="SUPFAM" id="SSF46929">
    <property type="entry name" value="DNA helicase RuvA subunit, C-terminal domain"/>
    <property type="match status" value="1"/>
</dbReference>
<dbReference type="EMBL" id="CP034438">
    <property type="protein sequence ID" value="AZN29197.1"/>
    <property type="molecule type" value="Genomic_DNA"/>
</dbReference>
<dbReference type="InterPro" id="IPR036267">
    <property type="entry name" value="RuvA_C_sf"/>
</dbReference>
<feature type="domain" description="Helix-hairpin-helix DNA-binding motif class 1" evidence="7">
    <location>
        <begin position="107"/>
        <end position="126"/>
    </location>
</feature>
<evidence type="ECO:0000256" key="1">
    <source>
        <dbReference type="ARBA" id="ARBA00022490"/>
    </source>
</evidence>
<dbReference type="NCBIfam" id="TIGR00084">
    <property type="entry name" value="ruvA"/>
    <property type="match status" value="1"/>
</dbReference>
<dbReference type="InterPro" id="IPR012340">
    <property type="entry name" value="NA-bd_OB-fold"/>
</dbReference>
<dbReference type="InterPro" id="IPR000085">
    <property type="entry name" value="RuvA"/>
</dbReference>
<keyword evidence="1 6" id="KW-0963">Cytoplasm</keyword>
<feature type="region of interest" description="Domain III" evidence="6">
    <location>
        <begin position="146"/>
        <end position="195"/>
    </location>
</feature>
<comment type="subunit">
    <text evidence="6">Homotetramer. Forms an RuvA(8)-RuvB(12)-Holliday junction (HJ) complex. HJ DNA is sandwiched between 2 RuvA tetramers; dsDNA enters through RuvA and exits via RuvB. An RuvB hexamer assembles on each DNA strand where it exits the tetramer. Each RuvB hexamer is contacted by two RuvA subunits (via domain III) on 2 adjacent RuvB subunits; this complex drives branch migration. In the full resolvosome a probable DNA-RuvA(4)-RuvB(12)-RuvC(2) complex forms which resolves the HJ.</text>
</comment>
<dbReference type="KEGG" id="fsl:EJO69_01960"/>
<dbReference type="GO" id="GO:0000400">
    <property type="term" value="F:four-way junction DNA binding"/>
    <property type="evidence" value="ECO:0007669"/>
    <property type="project" value="UniProtKB-UniRule"/>
</dbReference>
<gene>
    <name evidence="6 8" type="primary">ruvA</name>
    <name evidence="8" type="ORF">EJO69_01960</name>
</gene>
<dbReference type="InterPro" id="IPR010994">
    <property type="entry name" value="RuvA_2-like"/>
</dbReference>
<dbReference type="Pfam" id="PF14520">
    <property type="entry name" value="HHH_5"/>
    <property type="match status" value="1"/>
</dbReference>
<accession>A0A3S8Z6S3</accession>
<dbReference type="InterPro" id="IPR013849">
    <property type="entry name" value="DNA_helicase_Holl-junc_RuvA_I"/>
</dbReference>
<dbReference type="SMART" id="SM00278">
    <property type="entry name" value="HhH1"/>
    <property type="match status" value="2"/>
</dbReference>
<dbReference type="GO" id="GO:0005524">
    <property type="term" value="F:ATP binding"/>
    <property type="evidence" value="ECO:0007669"/>
    <property type="project" value="InterPro"/>
</dbReference>
<evidence type="ECO:0000256" key="5">
    <source>
        <dbReference type="ARBA" id="ARBA00023204"/>
    </source>
</evidence>
<name>A0A3S8Z6S3_9ACTO</name>
<dbReference type="GO" id="GO:0005737">
    <property type="term" value="C:cytoplasm"/>
    <property type="evidence" value="ECO:0007669"/>
    <property type="project" value="UniProtKB-SubCell"/>
</dbReference>
<dbReference type="Pfam" id="PF01330">
    <property type="entry name" value="RuvA_N"/>
    <property type="match status" value="1"/>
</dbReference>
<evidence type="ECO:0000256" key="3">
    <source>
        <dbReference type="ARBA" id="ARBA00023125"/>
    </source>
</evidence>
<evidence type="ECO:0000256" key="4">
    <source>
        <dbReference type="ARBA" id="ARBA00023172"/>
    </source>
</evidence>
<dbReference type="HAMAP" id="MF_00031">
    <property type="entry name" value="DNA_HJ_migration_RuvA"/>
    <property type="match status" value="1"/>
</dbReference>
<evidence type="ECO:0000313" key="8">
    <source>
        <dbReference type="EMBL" id="AZN29197.1"/>
    </source>
</evidence>
<keyword evidence="5 6" id="KW-0234">DNA repair</keyword>
<dbReference type="Pfam" id="PF07499">
    <property type="entry name" value="RuvA_C"/>
    <property type="match status" value="1"/>
</dbReference>
<comment type="domain">
    <text evidence="6">Has three domains with a flexible linker between the domains II and III and assumes an 'L' shape. Domain III is highly mobile and contacts RuvB.</text>
</comment>
<comment type="similarity">
    <text evidence="6">Belongs to the RuvA family.</text>
</comment>
<dbReference type="OrthoDB" id="5293449at2"/>
<dbReference type="GO" id="GO:0006281">
    <property type="term" value="P:DNA repair"/>
    <property type="evidence" value="ECO:0007669"/>
    <property type="project" value="UniProtKB-UniRule"/>
</dbReference>
<evidence type="ECO:0000313" key="9">
    <source>
        <dbReference type="Proteomes" id="UP000270021"/>
    </source>
</evidence>
<dbReference type="CDD" id="cd14332">
    <property type="entry name" value="UBA_RuvA_C"/>
    <property type="match status" value="1"/>
</dbReference>
<keyword evidence="4 6" id="KW-0233">DNA recombination</keyword>
<comment type="subcellular location">
    <subcellularLocation>
        <location evidence="6">Cytoplasm</location>
    </subcellularLocation>
</comment>
<dbReference type="SUPFAM" id="SSF47781">
    <property type="entry name" value="RuvA domain 2-like"/>
    <property type="match status" value="1"/>
</dbReference>
<dbReference type="Gene3D" id="1.10.8.10">
    <property type="entry name" value="DNA helicase RuvA subunit, C-terminal domain"/>
    <property type="match status" value="1"/>
</dbReference>
<comment type="function">
    <text evidence="6">The RuvA-RuvB-RuvC complex processes Holliday junction (HJ) DNA during genetic recombination and DNA repair, while the RuvA-RuvB complex plays an important role in the rescue of blocked DNA replication forks via replication fork reversal (RFR). RuvA specifically binds to HJ cruciform DNA, conferring on it an open structure. The RuvB hexamer acts as an ATP-dependent pump, pulling dsDNA into and through the RuvAB complex. HJ branch migration allows RuvC to scan DNA until it finds its consensus sequence, where it cleaves and resolves the cruciform DNA.</text>
</comment>
<keyword evidence="3 6" id="KW-0238">DNA-binding</keyword>
<dbReference type="Gene3D" id="1.10.150.20">
    <property type="entry name" value="5' to 3' exonuclease, C-terminal subdomain"/>
    <property type="match status" value="1"/>
</dbReference>
<proteinExistence type="inferred from homology"/>
<dbReference type="InterPro" id="IPR011114">
    <property type="entry name" value="RuvA_C"/>
</dbReference>
<feature type="domain" description="Helix-hairpin-helix DNA-binding motif class 1" evidence="7">
    <location>
        <begin position="72"/>
        <end position="91"/>
    </location>
</feature>
<dbReference type="GO" id="GO:0009378">
    <property type="term" value="F:four-way junction helicase activity"/>
    <property type="evidence" value="ECO:0007669"/>
    <property type="project" value="InterPro"/>
</dbReference>
<organism evidence="8 9">
    <name type="scientific">Flaviflexus salsibiostraticola</name>
    <dbReference type="NCBI Taxonomy" id="1282737"/>
    <lineage>
        <taxon>Bacteria</taxon>
        <taxon>Bacillati</taxon>
        <taxon>Actinomycetota</taxon>
        <taxon>Actinomycetes</taxon>
        <taxon>Actinomycetales</taxon>
        <taxon>Actinomycetaceae</taxon>
        <taxon>Flaviflexus</taxon>
    </lineage>
</organism>
<dbReference type="SUPFAM" id="SSF50249">
    <property type="entry name" value="Nucleic acid-binding proteins"/>
    <property type="match status" value="1"/>
</dbReference>
<dbReference type="GO" id="GO:0009379">
    <property type="term" value="C:Holliday junction helicase complex"/>
    <property type="evidence" value="ECO:0007669"/>
    <property type="project" value="InterPro"/>
</dbReference>
<keyword evidence="9" id="KW-1185">Reference proteome</keyword>
<dbReference type="Gene3D" id="2.40.50.140">
    <property type="entry name" value="Nucleic acid-binding proteins"/>
    <property type="match status" value="1"/>
</dbReference>
<keyword evidence="2 6" id="KW-0227">DNA damage</keyword>
<dbReference type="GO" id="GO:0048476">
    <property type="term" value="C:Holliday junction resolvase complex"/>
    <property type="evidence" value="ECO:0007669"/>
    <property type="project" value="UniProtKB-UniRule"/>
</dbReference>
<comment type="caution">
    <text evidence="6">Lacks conserved residue(s) required for the propagation of feature annotation.</text>
</comment>
<dbReference type="AlphaFoldDB" id="A0A3S8Z6S3"/>
<dbReference type="GO" id="GO:0006310">
    <property type="term" value="P:DNA recombination"/>
    <property type="evidence" value="ECO:0007669"/>
    <property type="project" value="UniProtKB-UniRule"/>
</dbReference>
<evidence type="ECO:0000256" key="6">
    <source>
        <dbReference type="HAMAP-Rule" id="MF_00031"/>
    </source>
</evidence>
<evidence type="ECO:0000256" key="2">
    <source>
        <dbReference type="ARBA" id="ARBA00022763"/>
    </source>
</evidence>
<reference evidence="8 9" key="1">
    <citation type="submission" date="2018-12" db="EMBL/GenBank/DDBJ databases">
        <title>Complete genome sequence of Flaviflexus salsibiostraticola KCTC 33148.</title>
        <authorList>
            <person name="Bae J.-W."/>
        </authorList>
    </citation>
    <scope>NUCLEOTIDE SEQUENCE [LARGE SCALE GENOMIC DNA]</scope>
    <source>
        <strain evidence="8 9">KCTC 33148</strain>
    </source>
</reference>
<sequence length="195" mass="20220">MITLLRGAVLSMSASEAVVDVGGMGFRVMATPTTLSQLRVGQEATIPTSFIVRDDSMTLYGFADEDERNTFDILIGLSGIGPKIGLAVLSVHTPDTLRGIVEREDIAALTQVPGIGRKGAQRILLELGTKLGPATSQVEAAAPSSVTADVVAALVGLGWSEPVAAEAVKTVEGESGPLPVSQMLKLALQKLGGKR</sequence>
<evidence type="ECO:0000259" key="7">
    <source>
        <dbReference type="SMART" id="SM00278"/>
    </source>
</evidence>
<dbReference type="Proteomes" id="UP000270021">
    <property type="component" value="Chromosome"/>
</dbReference>
<dbReference type="InterPro" id="IPR003583">
    <property type="entry name" value="Hlx-hairpin-Hlx_DNA-bd_motif"/>
</dbReference>